<dbReference type="GO" id="GO:0009090">
    <property type="term" value="P:homoserine biosynthetic process"/>
    <property type="evidence" value="ECO:0007669"/>
    <property type="project" value="TreeGrafter"/>
</dbReference>
<dbReference type="PANTHER" id="PTHR21499:SF3">
    <property type="entry name" value="ASPARTOKINASE"/>
    <property type="match status" value="1"/>
</dbReference>
<comment type="similarity">
    <text evidence="3">Belongs to the aspartokinase family.</text>
</comment>
<comment type="pathway">
    <text evidence="1">Amino-acid biosynthesis; L-methionine biosynthesis via de novo pathway; L-homoserine from L-aspartate: step 1/3.</text>
</comment>
<keyword evidence="5" id="KW-0808">Transferase</keyword>
<feature type="compositionally biased region" description="Basic and acidic residues" evidence="11">
    <location>
        <begin position="38"/>
        <end position="57"/>
    </location>
</feature>
<dbReference type="GO" id="GO:0004072">
    <property type="term" value="F:aspartate kinase activity"/>
    <property type="evidence" value="ECO:0007669"/>
    <property type="project" value="UniProtKB-EC"/>
</dbReference>
<comment type="caution">
    <text evidence="13">The sequence shown here is derived from an EMBL/GenBank/DDBJ whole genome shotgun (WGS) entry which is preliminary data.</text>
</comment>
<dbReference type="eggNOG" id="COG0527">
    <property type="taxonomic scope" value="Bacteria"/>
</dbReference>
<evidence type="ECO:0000256" key="2">
    <source>
        <dbReference type="ARBA" id="ARBA00005139"/>
    </source>
</evidence>
<dbReference type="AlphaFoldDB" id="J0WZX0"/>
<comment type="catalytic activity">
    <reaction evidence="10">
        <text>L-aspartate + ATP = 4-phospho-L-aspartate + ADP</text>
        <dbReference type="Rhea" id="RHEA:23776"/>
        <dbReference type="ChEBI" id="CHEBI:29991"/>
        <dbReference type="ChEBI" id="CHEBI:30616"/>
        <dbReference type="ChEBI" id="CHEBI:57535"/>
        <dbReference type="ChEBI" id="CHEBI:456216"/>
        <dbReference type="EC" id="2.7.2.4"/>
    </reaction>
</comment>
<dbReference type="CDD" id="cd04913">
    <property type="entry name" value="ACT_AKii-LysC-BS-like_1"/>
    <property type="match status" value="1"/>
</dbReference>
<evidence type="ECO:0000313" key="14">
    <source>
        <dbReference type="Proteomes" id="UP000006415"/>
    </source>
</evidence>
<dbReference type="CDD" id="cd04923">
    <property type="entry name" value="ACT_AK-LysC-DapG-like_2"/>
    <property type="match status" value="1"/>
</dbReference>
<accession>J0WZX0</accession>
<dbReference type="Pfam" id="PF22468">
    <property type="entry name" value="ACT_9"/>
    <property type="match status" value="1"/>
</dbReference>
<evidence type="ECO:0000256" key="11">
    <source>
        <dbReference type="SAM" id="MobiDB-lite"/>
    </source>
</evidence>
<dbReference type="InterPro" id="IPR045865">
    <property type="entry name" value="ACT-like_dom_sf"/>
</dbReference>
<dbReference type="InterPro" id="IPR054352">
    <property type="entry name" value="ACT_Aspartokinase"/>
</dbReference>
<keyword evidence="8" id="KW-0067">ATP-binding</keyword>
<dbReference type="STRING" id="857290.HMPREF9156_01156"/>
<sequence length="259" mass="26542">MGYTGYGDSREDASSAQSLSGGMIEGMAESTDGSAGRGPDEGMDKGLGENLSKDPNKNLKKVSGRGLKGVSGGSLGDIFPDLQGPESPVISGVAHDSSEALVTLRGILDEPGLAAHVFAQFAKAGVNIDMVVQALGRNDNGSRTADISITFPEAQIGTVRELAESAKGQLGYSSADVNPSVGKVSLIGVGMKTHPGVTAQFFEALSREGINVLMISTSEIRISAIIPLDMLACGVRAVHTAFGLDSEGTQAIVYAGSGR</sequence>
<dbReference type="GO" id="GO:0009089">
    <property type="term" value="P:lysine biosynthetic process via diaminopimelate"/>
    <property type="evidence" value="ECO:0007669"/>
    <property type="project" value="TreeGrafter"/>
</dbReference>
<keyword evidence="6" id="KW-0547">Nucleotide-binding</keyword>
<evidence type="ECO:0000256" key="6">
    <source>
        <dbReference type="ARBA" id="ARBA00022741"/>
    </source>
</evidence>
<evidence type="ECO:0000256" key="1">
    <source>
        <dbReference type="ARBA" id="ARBA00004986"/>
    </source>
</evidence>
<dbReference type="GO" id="GO:0005829">
    <property type="term" value="C:cytosol"/>
    <property type="evidence" value="ECO:0007669"/>
    <property type="project" value="TreeGrafter"/>
</dbReference>
<reference evidence="13 14" key="1">
    <citation type="submission" date="2012-01" db="EMBL/GenBank/DDBJ databases">
        <title>The Genome Sequence of Scardovia wiggsiae F0424.</title>
        <authorList>
            <consortium name="The Broad Institute Genome Sequencing Platform"/>
            <person name="Earl A."/>
            <person name="Ward D."/>
            <person name="Feldgarden M."/>
            <person name="Gevers D."/>
            <person name="Izard J."/>
            <person name="Ganesan A."/>
            <person name="Baranova O.V."/>
            <person name="Blanton J.M."/>
            <person name="Tanner A.C."/>
            <person name="Mathney J."/>
            <person name="Dewhirst F.E."/>
            <person name="Young S.K."/>
            <person name="Zeng Q."/>
            <person name="Gargeya S."/>
            <person name="Fitzgerald M."/>
            <person name="Haas B."/>
            <person name="Abouelleil A."/>
            <person name="Alvarado L."/>
            <person name="Arachchi H.M."/>
            <person name="Berlin A."/>
            <person name="Chapman S.B."/>
            <person name="Gearin G."/>
            <person name="Goldberg J."/>
            <person name="Griggs A."/>
            <person name="Gujja S."/>
            <person name="Hansen M."/>
            <person name="Heiman D."/>
            <person name="Howarth C."/>
            <person name="Larimer J."/>
            <person name="Lui A."/>
            <person name="MacDonald P.J.P."/>
            <person name="McCowen C."/>
            <person name="Montmayeur A."/>
            <person name="Murphy C."/>
            <person name="Neiman D."/>
            <person name="Pearson M."/>
            <person name="Priest M."/>
            <person name="Roberts A."/>
            <person name="Saif S."/>
            <person name="Shea T."/>
            <person name="Sisk P."/>
            <person name="Stolte C."/>
            <person name="Sykes S."/>
            <person name="Wortman J."/>
            <person name="Nusbaum C."/>
            <person name="Birren B."/>
        </authorList>
    </citation>
    <scope>NUCLEOTIDE SEQUENCE [LARGE SCALE GENOMIC DNA]</scope>
    <source>
        <strain evidence="13 14">F0424</strain>
    </source>
</reference>
<dbReference type="Gene3D" id="3.30.2130.10">
    <property type="entry name" value="VC0802-like"/>
    <property type="match status" value="1"/>
</dbReference>
<dbReference type="InterPro" id="IPR002912">
    <property type="entry name" value="ACT_dom"/>
</dbReference>
<protein>
    <recommendedName>
        <fullName evidence="4">aspartate kinase</fullName>
        <ecNumber evidence="4">2.7.2.4</ecNumber>
    </recommendedName>
</protein>
<keyword evidence="14" id="KW-1185">Reference proteome</keyword>
<keyword evidence="9" id="KW-0028">Amino-acid biosynthesis</keyword>
<dbReference type="GO" id="GO:0005524">
    <property type="term" value="F:ATP binding"/>
    <property type="evidence" value="ECO:0007669"/>
    <property type="project" value="UniProtKB-KW"/>
</dbReference>
<dbReference type="UniPathway" id="UPA00050">
    <property type="reaction ID" value="UER00461"/>
</dbReference>
<feature type="domain" description="ACT" evidence="12">
    <location>
        <begin position="102"/>
        <end position="184"/>
    </location>
</feature>
<dbReference type="EMBL" id="AGZS01000006">
    <property type="protein sequence ID" value="EJD64661.1"/>
    <property type="molecule type" value="Genomic_DNA"/>
</dbReference>
<dbReference type="SUPFAM" id="SSF55021">
    <property type="entry name" value="ACT-like"/>
    <property type="match status" value="2"/>
</dbReference>
<dbReference type="HOGENOM" id="CLU_009116_4_1_11"/>
<feature type="domain" description="ACT" evidence="12">
    <location>
        <begin position="186"/>
        <end position="259"/>
    </location>
</feature>
<evidence type="ECO:0000256" key="3">
    <source>
        <dbReference type="ARBA" id="ARBA00010122"/>
    </source>
</evidence>
<name>J0WZX0_9BIFI</name>
<organism evidence="13 14">
    <name type="scientific">Scardovia wiggsiae F0424</name>
    <dbReference type="NCBI Taxonomy" id="857290"/>
    <lineage>
        <taxon>Bacteria</taxon>
        <taxon>Bacillati</taxon>
        <taxon>Actinomycetota</taxon>
        <taxon>Actinomycetes</taxon>
        <taxon>Bifidobacteriales</taxon>
        <taxon>Bifidobacteriaceae</taxon>
        <taxon>Scardovia</taxon>
    </lineage>
</organism>
<keyword evidence="7 13" id="KW-0418">Kinase</keyword>
<evidence type="ECO:0000256" key="10">
    <source>
        <dbReference type="ARBA" id="ARBA00047872"/>
    </source>
</evidence>
<feature type="region of interest" description="Disordered" evidence="11">
    <location>
        <begin position="1"/>
        <end position="66"/>
    </location>
</feature>
<gene>
    <name evidence="13" type="ORF">HMPREF9156_01156</name>
</gene>
<dbReference type="PROSITE" id="PS51671">
    <property type="entry name" value="ACT"/>
    <property type="match status" value="2"/>
</dbReference>
<evidence type="ECO:0000256" key="8">
    <source>
        <dbReference type="ARBA" id="ARBA00022840"/>
    </source>
</evidence>
<evidence type="ECO:0000256" key="4">
    <source>
        <dbReference type="ARBA" id="ARBA00013059"/>
    </source>
</evidence>
<dbReference type="EC" id="2.7.2.4" evidence="4"/>
<evidence type="ECO:0000313" key="13">
    <source>
        <dbReference type="EMBL" id="EJD64661.1"/>
    </source>
</evidence>
<evidence type="ECO:0000256" key="5">
    <source>
        <dbReference type="ARBA" id="ARBA00022679"/>
    </source>
</evidence>
<comment type="pathway">
    <text evidence="2">Amino-acid biosynthesis; L-threonine biosynthesis; L-threonine from L-aspartate: step 1/5.</text>
</comment>
<dbReference type="Proteomes" id="UP000006415">
    <property type="component" value="Unassembled WGS sequence"/>
</dbReference>
<evidence type="ECO:0000256" key="9">
    <source>
        <dbReference type="ARBA" id="ARBA00023154"/>
    </source>
</evidence>
<dbReference type="GO" id="GO:0009088">
    <property type="term" value="P:threonine biosynthetic process"/>
    <property type="evidence" value="ECO:0007669"/>
    <property type="project" value="UniProtKB-UniPathway"/>
</dbReference>
<proteinExistence type="inferred from homology"/>
<evidence type="ECO:0000259" key="12">
    <source>
        <dbReference type="PROSITE" id="PS51671"/>
    </source>
</evidence>
<dbReference type="PANTHER" id="PTHR21499">
    <property type="entry name" value="ASPARTATE KINASE"/>
    <property type="match status" value="1"/>
</dbReference>
<evidence type="ECO:0000256" key="7">
    <source>
        <dbReference type="ARBA" id="ARBA00022777"/>
    </source>
</evidence>
<dbReference type="UniPathway" id="UPA00051">
    <property type="reaction ID" value="UER00462"/>
</dbReference>
<keyword evidence="9" id="KW-0457">Lysine biosynthesis</keyword>
<dbReference type="OrthoDB" id="9799110at2"/>